<sequence length="113" mass="12894">YDIARIQSASQKQEMYDRSEKKFEIEADSSVDRSVSFTNVNFIKSSCNLTDLFKPSLYHIDTLQQMRSSKESQISQSMKIVIAILPNVYTHARAVLANHYRSSYKICSADSST</sequence>
<gene>
    <name evidence="1" type="ORF">L9F63_020410</name>
</gene>
<keyword evidence="2" id="KW-1185">Reference proteome</keyword>
<proteinExistence type="predicted"/>
<evidence type="ECO:0000313" key="2">
    <source>
        <dbReference type="Proteomes" id="UP001233999"/>
    </source>
</evidence>
<evidence type="ECO:0000313" key="1">
    <source>
        <dbReference type="EMBL" id="KAJ9585953.1"/>
    </source>
</evidence>
<accession>A0AAD7ZU89</accession>
<dbReference type="AlphaFoldDB" id="A0AAD7ZU89"/>
<feature type="non-terminal residue" evidence="1">
    <location>
        <position position="113"/>
    </location>
</feature>
<reference evidence="1" key="2">
    <citation type="submission" date="2023-05" db="EMBL/GenBank/DDBJ databases">
        <authorList>
            <person name="Fouks B."/>
        </authorList>
    </citation>
    <scope>NUCLEOTIDE SEQUENCE</scope>
    <source>
        <strain evidence="1">Stay&amp;Tobe</strain>
        <tissue evidence="1">Testes</tissue>
    </source>
</reference>
<comment type="caution">
    <text evidence="1">The sequence shown here is derived from an EMBL/GenBank/DDBJ whole genome shotgun (WGS) entry which is preliminary data.</text>
</comment>
<name>A0AAD7ZU89_DIPPU</name>
<protein>
    <submittedName>
        <fullName evidence="1">Uncharacterized protein</fullName>
    </submittedName>
</protein>
<organism evidence="1 2">
    <name type="scientific">Diploptera punctata</name>
    <name type="common">Pacific beetle cockroach</name>
    <dbReference type="NCBI Taxonomy" id="6984"/>
    <lineage>
        <taxon>Eukaryota</taxon>
        <taxon>Metazoa</taxon>
        <taxon>Ecdysozoa</taxon>
        <taxon>Arthropoda</taxon>
        <taxon>Hexapoda</taxon>
        <taxon>Insecta</taxon>
        <taxon>Pterygota</taxon>
        <taxon>Neoptera</taxon>
        <taxon>Polyneoptera</taxon>
        <taxon>Dictyoptera</taxon>
        <taxon>Blattodea</taxon>
        <taxon>Blaberoidea</taxon>
        <taxon>Blaberidae</taxon>
        <taxon>Diplopterinae</taxon>
        <taxon>Diploptera</taxon>
    </lineage>
</organism>
<feature type="non-terminal residue" evidence="1">
    <location>
        <position position="1"/>
    </location>
</feature>
<reference evidence="1" key="1">
    <citation type="journal article" date="2023" name="IScience">
        <title>Live-bearing cockroach genome reveals convergent evolutionary mechanisms linked to viviparity in insects and beyond.</title>
        <authorList>
            <person name="Fouks B."/>
            <person name="Harrison M.C."/>
            <person name="Mikhailova A.A."/>
            <person name="Marchal E."/>
            <person name="English S."/>
            <person name="Carruthers M."/>
            <person name="Jennings E.C."/>
            <person name="Chiamaka E.L."/>
            <person name="Frigard R.A."/>
            <person name="Pippel M."/>
            <person name="Attardo G.M."/>
            <person name="Benoit J.B."/>
            <person name="Bornberg-Bauer E."/>
            <person name="Tobe S.S."/>
        </authorList>
    </citation>
    <scope>NUCLEOTIDE SEQUENCE</scope>
    <source>
        <strain evidence="1">Stay&amp;Tobe</strain>
    </source>
</reference>
<dbReference type="EMBL" id="JASPKZ010007231">
    <property type="protein sequence ID" value="KAJ9585953.1"/>
    <property type="molecule type" value="Genomic_DNA"/>
</dbReference>
<dbReference type="Proteomes" id="UP001233999">
    <property type="component" value="Unassembled WGS sequence"/>
</dbReference>